<accession>A0A6C0E562</accession>
<keyword evidence="1" id="KW-0472">Membrane</keyword>
<proteinExistence type="predicted"/>
<evidence type="ECO:0000256" key="1">
    <source>
        <dbReference type="SAM" id="Phobius"/>
    </source>
</evidence>
<protein>
    <submittedName>
        <fullName evidence="2">Uncharacterized protein</fullName>
    </submittedName>
</protein>
<organism evidence="2">
    <name type="scientific">viral metagenome</name>
    <dbReference type="NCBI Taxonomy" id="1070528"/>
    <lineage>
        <taxon>unclassified sequences</taxon>
        <taxon>metagenomes</taxon>
        <taxon>organismal metagenomes</taxon>
    </lineage>
</organism>
<dbReference type="AlphaFoldDB" id="A0A6C0E562"/>
<keyword evidence="1" id="KW-1133">Transmembrane helix</keyword>
<evidence type="ECO:0000313" key="2">
    <source>
        <dbReference type="EMBL" id="QHT23720.1"/>
    </source>
</evidence>
<keyword evidence="1" id="KW-0812">Transmembrane</keyword>
<dbReference type="EMBL" id="MN739734">
    <property type="protein sequence ID" value="QHT23720.1"/>
    <property type="molecule type" value="Genomic_DNA"/>
</dbReference>
<name>A0A6C0E562_9ZZZZ</name>
<sequence length="76" mass="8817">MKDTLVNQCLALLKREDIKKEIKTFLTPIMDVIVSIMTPYMYIGLSLILINILIILVNIILLLYLVRNKSILFKHS</sequence>
<feature type="transmembrane region" description="Helical" evidence="1">
    <location>
        <begin position="40"/>
        <end position="66"/>
    </location>
</feature>
<reference evidence="2" key="1">
    <citation type="journal article" date="2020" name="Nature">
        <title>Giant virus diversity and host interactions through global metagenomics.</title>
        <authorList>
            <person name="Schulz F."/>
            <person name="Roux S."/>
            <person name="Paez-Espino D."/>
            <person name="Jungbluth S."/>
            <person name="Walsh D.A."/>
            <person name="Denef V.J."/>
            <person name="McMahon K.D."/>
            <person name="Konstantinidis K.T."/>
            <person name="Eloe-Fadrosh E.A."/>
            <person name="Kyrpides N.C."/>
            <person name="Woyke T."/>
        </authorList>
    </citation>
    <scope>NUCLEOTIDE SEQUENCE</scope>
    <source>
        <strain evidence="2">GVMAG-M-3300023179-116</strain>
    </source>
</reference>